<evidence type="ECO:0000313" key="1">
    <source>
        <dbReference type="EMBL" id="KAF2210774.1"/>
    </source>
</evidence>
<evidence type="ECO:0000313" key="2">
    <source>
        <dbReference type="Proteomes" id="UP000799539"/>
    </source>
</evidence>
<dbReference type="Proteomes" id="UP000799539">
    <property type="component" value="Unassembled WGS sequence"/>
</dbReference>
<proteinExistence type="predicted"/>
<keyword evidence="2" id="KW-1185">Reference proteome</keyword>
<dbReference type="EMBL" id="ML992679">
    <property type="protein sequence ID" value="KAF2210774.1"/>
    <property type="molecule type" value="Genomic_DNA"/>
</dbReference>
<gene>
    <name evidence="1" type="ORF">CERZMDRAFT_98938</name>
</gene>
<organism evidence="1 2">
    <name type="scientific">Cercospora zeae-maydis SCOH1-5</name>
    <dbReference type="NCBI Taxonomy" id="717836"/>
    <lineage>
        <taxon>Eukaryota</taxon>
        <taxon>Fungi</taxon>
        <taxon>Dikarya</taxon>
        <taxon>Ascomycota</taxon>
        <taxon>Pezizomycotina</taxon>
        <taxon>Dothideomycetes</taxon>
        <taxon>Dothideomycetidae</taxon>
        <taxon>Mycosphaerellales</taxon>
        <taxon>Mycosphaerellaceae</taxon>
        <taxon>Cercospora</taxon>
    </lineage>
</organism>
<accession>A0A6A6FBK0</accession>
<protein>
    <submittedName>
        <fullName evidence="1">Uncharacterized protein</fullName>
    </submittedName>
</protein>
<dbReference type="OrthoDB" id="73465at2759"/>
<reference evidence="1" key="1">
    <citation type="journal article" date="2020" name="Stud. Mycol.">
        <title>101 Dothideomycetes genomes: a test case for predicting lifestyles and emergence of pathogens.</title>
        <authorList>
            <person name="Haridas S."/>
            <person name="Albert R."/>
            <person name="Binder M."/>
            <person name="Bloem J."/>
            <person name="Labutti K."/>
            <person name="Salamov A."/>
            <person name="Andreopoulos B."/>
            <person name="Baker S."/>
            <person name="Barry K."/>
            <person name="Bills G."/>
            <person name="Bluhm B."/>
            <person name="Cannon C."/>
            <person name="Castanera R."/>
            <person name="Culley D."/>
            <person name="Daum C."/>
            <person name="Ezra D."/>
            <person name="Gonzalez J."/>
            <person name="Henrissat B."/>
            <person name="Kuo A."/>
            <person name="Liang C."/>
            <person name="Lipzen A."/>
            <person name="Lutzoni F."/>
            <person name="Magnuson J."/>
            <person name="Mondo S."/>
            <person name="Nolan M."/>
            <person name="Ohm R."/>
            <person name="Pangilinan J."/>
            <person name="Park H.-J."/>
            <person name="Ramirez L."/>
            <person name="Alfaro M."/>
            <person name="Sun H."/>
            <person name="Tritt A."/>
            <person name="Yoshinaga Y."/>
            <person name="Zwiers L.-H."/>
            <person name="Turgeon B."/>
            <person name="Goodwin S."/>
            <person name="Spatafora J."/>
            <person name="Crous P."/>
            <person name="Grigoriev I."/>
        </authorList>
    </citation>
    <scope>NUCLEOTIDE SEQUENCE</scope>
    <source>
        <strain evidence="1">SCOH1-5</strain>
    </source>
</reference>
<sequence>MARSTFGKCSLSRDLDALTRALWSEGKLVNFLTVVHHDLAYANFPSSKEHTCGLTIAVEYFLGGLVPLLPYLFFERISEAKAQHDRREHRTVRVRSAEDVSTWRVQPPGVFRRCYSGGQMLDNVSAYAY</sequence>
<name>A0A6A6FBK0_9PEZI</name>
<dbReference type="AlphaFoldDB" id="A0A6A6FBK0"/>